<dbReference type="Proteomes" id="UP000276215">
    <property type="component" value="Unassembled WGS sequence"/>
</dbReference>
<name>A0A3N4JWU6_9PEZI</name>
<protein>
    <recommendedName>
        <fullName evidence="1">Helitron helicase-like domain-containing protein</fullName>
    </recommendedName>
</protein>
<keyword evidence="3" id="KW-1185">Reference proteome</keyword>
<organism evidence="2 3">
    <name type="scientific">Choiromyces venosus 120613-1</name>
    <dbReference type="NCBI Taxonomy" id="1336337"/>
    <lineage>
        <taxon>Eukaryota</taxon>
        <taxon>Fungi</taxon>
        <taxon>Dikarya</taxon>
        <taxon>Ascomycota</taxon>
        <taxon>Pezizomycotina</taxon>
        <taxon>Pezizomycetes</taxon>
        <taxon>Pezizales</taxon>
        <taxon>Tuberaceae</taxon>
        <taxon>Choiromyces</taxon>
    </lineage>
</organism>
<evidence type="ECO:0000313" key="2">
    <source>
        <dbReference type="EMBL" id="RPB02834.1"/>
    </source>
</evidence>
<sequence>MDIVCPDCGALHWISERIVHRGKWNPKFESCCKHGDLILPLLEELPEPLKSFINGQESVAKEFRKHLRQWNSAFAFTSVSHNMDNRDEVAGAGVQTFQGPLRPQAPQDACYSQMYLYDPEYSAELRSGRFHNLALEVVRELTDMLYQCSPYIRLYRTAAERLTEQEAVEGEPIYTILLNPRLELVVNGGADPRRANMPTTNEVAIVVPEEYGEKGFRDIVLAKRYRNRQGEVMHHRFSRINQNHAAYIPLHYVMMFPKGETGWHWGIELNNPGGQRQRLRVSQRSYYRFRLHVRENEPDTIFRCQRLFQQFVVDLWVVMDQNNLIWIRDHQANLRADLYNGLTDILQRDDVDVNISTIGKKVVLPSSYLGEARFMQQIFQDINVQVFYVNNITGLIMVLNQDIYSLFQSS</sequence>
<dbReference type="PANTHER" id="PTHR45786">
    <property type="entry name" value="DNA BINDING PROTEIN-LIKE"/>
    <property type="match status" value="1"/>
</dbReference>
<accession>A0A3N4JWU6</accession>
<dbReference type="EMBL" id="ML120365">
    <property type="protein sequence ID" value="RPB02834.1"/>
    <property type="molecule type" value="Genomic_DNA"/>
</dbReference>
<reference evidence="2 3" key="1">
    <citation type="journal article" date="2018" name="Nat. Ecol. Evol.">
        <title>Pezizomycetes genomes reveal the molecular basis of ectomycorrhizal truffle lifestyle.</title>
        <authorList>
            <person name="Murat C."/>
            <person name="Payen T."/>
            <person name="Noel B."/>
            <person name="Kuo A."/>
            <person name="Morin E."/>
            <person name="Chen J."/>
            <person name="Kohler A."/>
            <person name="Krizsan K."/>
            <person name="Balestrini R."/>
            <person name="Da Silva C."/>
            <person name="Montanini B."/>
            <person name="Hainaut M."/>
            <person name="Levati E."/>
            <person name="Barry K.W."/>
            <person name="Belfiori B."/>
            <person name="Cichocki N."/>
            <person name="Clum A."/>
            <person name="Dockter R.B."/>
            <person name="Fauchery L."/>
            <person name="Guy J."/>
            <person name="Iotti M."/>
            <person name="Le Tacon F."/>
            <person name="Lindquist E.A."/>
            <person name="Lipzen A."/>
            <person name="Malagnac F."/>
            <person name="Mello A."/>
            <person name="Molinier V."/>
            <person name="Miyauchi S."/>
            <person name="Poulain J."/>
            <person name="Riccioni C."/>
            <person name="Rubini A."/>
            <person name="Sitrit Y."/>
            <person name="Splivallo R."/>
            <person name="Traeger S."/>
            <person name="Wang M."/>
            <person name="Zifcakova L."/>
            <person name="Wipf D."/>
            <person name="Zambonelli A."/>
            <person name="Paolocci F."/>
            <person name="Nowrousian M."/>
            <person name="Ottonello S."/>
            <person name="Baldrian P."/>
            <person name="Spatafora J.W."/>
            <person name="Henrissat B."/>
            <person name="Nagy L.G."/>
            <person name="Aury J.M."/>
            <person name="Wincker P."/>
            <person name="Grigoriev I.V."/>
            <person name="Bonfante P."/>
            <person name="Martin F.M."/>
        </authorList>
    </citation>
    <scope>NUCLEOTIDE SEQUENCE [LARGE SCALE GENOMIC DNA]</scope>
    <source>
        <strain evidence="2 3">120613-1</strain>
    </source>
</reference>
<dbReference type="PANTHER" id="PTHR45786:SF74">
    <property type="entry name" value="ATP-DEPENDENT DNA HELICASE"/>
    <property type="match status" value="1"/>
</dbReference>
<dbReference type="STRING" id="1336337.A0A3N4JWU6"/>
<dbReference type="InterPro" id="IPR025476">
    <property type="entry name" value="Helitron_helicase-like"/>
</dbReference>
<dbReference type="OrthoDB" id="2272314at2759"/>
<gene>
    <name evidence="2" type="ORF">L873DRAFT_1870307</name>
</gene>
<evidence type="ECO:0000259" key="1">
    <source>
        <dbReference type="Pfam" id="PF14214"/>
    </source>
</evidence>
<proteinExistence type="predicted"/>
<feature type="domain" description="Helitron helicase-like" evidence="1">
    <location>
        <begin position="286"/>
        <end position="383"/>
    </location>
</feature>
<evidence type="ECO:0000313" key="3">
    <source>
        <dbReference type="Proteomes" id="UP000276215"/>
    </source>
</evidence>
<dbReference type="Pfam" id="PF14214">
    <property type="entry name" value="Helitron_like_N"/>
    <property type="match status" value="1"/>
</dbReference>
<dbReference type="AlphaFoldDB" id="A0A3N4JWU6"/>